<dbReference type="Pfam" id="PF00989">
    <property type="entry name" value="PAS"/>
    <property type="match status" value="1"/>
</dbReference>
<dbReference type="SMART" id="SM00091">
    <property type="entry name" value="PAS"/>
    <property type="match status" value="2"/>
</dbReference>
<evidence type="ECO:0000256" key="3">
    <source>
        <dbReference type="ARBA" id="ARBA00023015"/>
    </source>
</evidence>
<dbReference type="InterPro" id="IPR009057">
    <property type="entry name" value="Homeodomain-like_sf"/>
</dbReference>
<dbReference type="InterPro" id="IPR046342">
    <property type="entry name" value="CBS_dom_sf"/>
</dbReference>
<dbReference type="InterPro" id="IPR027417">
    <property type="entry name" value="P-loop_NTPase"/>
</dbReference>
<evidence type="ECO:0000256" key="5">
    <source>
        <dbReference type="PROSITE-ProRule" id="PRU00703"/>
    </source>
</evidence>
<sequence>MNVRQFTTTNYINLSPHATIRSVLKTFIDHKQDIGCVTKKKKLLGIVTKYSIYRALLNNCSLDFEIEQIMKKDVITLRVTDNLYKAKDILTETNVSNAVVLEENNDVYGVMTKTDVIRSFNTGSKNVESRLRTLIENLQDAVISVDEQFHITAYNHAAFELFELNTEKFINKHIANIYPSLYQGLNHSITTGEIIELQEISIGSFTLIASFIPLKEFDIISGAMVVLRDITSFEKISSELESTKQLEQLLDSALELAYDGVVIVDNEGTITRANQGFAQLFDYKQPEKIFGQSLELIAPEISQQHDGEIEGKLLQINNQPCIYTQRPIHRDDNKLGMIIKIIFKQLDVWKDLFHHMEQLENEITFVQGEIRRLTNNNQPLFKTLTVSPQMEHIKEEAYIASKSSLSILITGESGTGKGVLAEDIHNASERNGAFIKVNCAAIPHELLESEFFGYVDGAFTGAKRGGKPGKFELANNGTLFLDEIGDMPMALQAKLLNVLQEGEFERVGDTKTSKVDVRVLAATNKNLKKLVAEKTFREDLYYRLHVIHIHLPPLSKRKDDIPILCHHFIKKINERTNKNIIGLTPNTLKILNKLNWEGNIRQLENLMERAIHYCNSTWIEPQHLPLDVINNTLNFENDNKLSIQPSTDNEETANILNRKKLLDSTDKNTIIDALTKSQGNRTKAAKLLGISRATLYKKINKYKITETSNFTTS</sequence>
<dbReference type="InterPro" id="IPR013767">
    <property type="entry name" value="PAS_fold"/>
</dbReference>
<dbReference type="InterPro" id="IPR035965">
    <property type="entry name" value="PAS-like_dom_sf"/>
</dbReference>
<dbReference type="InterPro" id="IPR002078">
    <property type="entry name" value="Sigma_54_int"/>
</dbReference>
<dbReference type="SUPFAM" id="SSF54631">
    <property type="entry name" value="CBS-domain pair"/>
    <property type="match status" value="1"/>
</dbReference>
<dbReference type="Pfam" id="PF13188">
    <property type="entry name" value="PAS_8"/>
    <property type="match status" value="1"/>
</dbReference>
<dbReference type="PANTHER" id="PTHR32071:SF57">
    <property type="entry name" value="C4-DICARBOXYLATE TRANSPORT TRANSCRIPTIONAL REGULATORY PROTEIN DCTD"/>
    <property type="match status" value="1"/>
</dbReference>
<feature type="domain" description="CBS" evidence="8">
    <location>
        <begin position="70"/>
        <end position="129"/>
    </location>
</feature>
<organism evidence="9 10">
    <name type="scientific">Bacillus solimangrovi</name>
    <dbReference type="NCBI Taxonomy" id="1305675"/>
    <lineage>
        <taxon>Bacteria</taxon>
        <taxon>Bacillati</taxon>
        <taxon>Bacillota</taxon>
        <taxon>Bacilli</taxon>
        <taxon>Bacillales</taxon>
        <taxon>Bacillaceae</taxon>
        <taxon>Bacillus</taxon>
    </lineage>
</organism>
<dbReference type="InterPro" id="IPR025662">
    <property type="entry name" value="Sigma_54_int_dom_ATP-bd_1"/>
</dbReference>
<dbReference type="SUPFAM" id="SSF52540">
    <property type="entry name" value="P-loop containing nucleoside triphosphate hydrolases"/>
    <property type="match status" value="1"/>
</dbReference>
<dbReference type="GO" id="GO:0006355">
    <property type="term" value="P:regulation of DNA-templated transcription"/>
    <property type="evidence" value="ECO:0007669"/>
    <property type="project" value="InterPro"/>
</dbReference>
<evidence type="ECO:0008006" key="11">
    <source>
        <dbReference type="Google" id="ProtNLM"/>
    </source>
</evidence>
<dbReference type="Gene3D" id="3.40.50.300">
    <property type="entry name" value="P-loop containing nucleotide triphosphate hydrolases"/>
    <property type="match status" value="1"/>
</dbReference>
<dbReference type="Gene3D" id="1.10.10.60">
    <property type="entry name" value="Homeodomain-like"/>
    <property type="match status" value="1"/>
</dbReference>
<comment type="caution">
    <text evidence="9">The sequence shown here is derived from an EMBL/GenBank/DDBJ whole genome shotgun (WGS) entry which is preliminary data.</text>
</comment>
<dbReference type="PANTHER" id="PTHR32071">
    <property type="entry name" value="TRANSCRIPTIONAL REGULATORY PROTEIN"/>
    <property type="match status" value="1"/>
</dbReference>
<dbReference type="PROSITE" id="PS50112">
    <property type="entry name" value="PAS"/>
    <property type="match status" value="2"/>
</dbReference>
<evidence type="ECO:0000313" key="10">
    <source>
        <dbReference type="Proteomes" id="UP000095209"/>
    </source>
</evidence>
<dbReference type="PROSITE" id="PS00676">
    <property type="entry name" value="SIGMA54_INTERACT_2"/>
    <property type="match status" value="1"/>
</dbReference>
<dbReference type="CDD" id="cd02205">
    <property type="entry name" value="CBS_pair_SF"/>
    <property type="match status" value="1"/>
</dbReference>
<dbReference type="SUPFAM" id="SSF46689">
    <property type="entry name" value="Homeodomain-like"/>
    <property type="match status" value="1"/>
</dbReference>
<dbReference type="AlphaFoldDB" id="A0A1E5LCM2"/>
<dbReference type="FunFam" id="3.40.50.300:FF:000006">
    <property type="entry name" value="DNA-binding transcriptional regulator NtrC"/>
    <property type="match status" value="1"/>
</dbReference>
<dbReference type="STRING" id="1305675.BFG57_03550"/>
<keyword evidence="1" id="KW-0547">Nucleotide-binding</keyword>
<dbReference type="InterPro" id="IPR002197">
    <property type="entry name" value="HTH_Fis"/>
</dbReference>
<dbReference type="NCBIfam" id="TIGR00229">
    <property type="entry name" value="sensory_box"/>
    <property type="match status" value="2"/>
</dbReference>
<dbReference type="Gene3D" id="3.30.450.20">
    <property type="entry name" value="PAS domain"/>
    <property type="match status" value="2"/>
</dbReference>
<evidence type="ECO:0000256" key="2">
    <source>
        <dbReference type="ARBA" id="ARBA00022840"/>
    </source>
</evidence>
<protein>
    <recommendedName>
        <fullName evidence="11">Sigma-54-dependent Fis family transcriptional regulator</fullName>
    </recommendedName>
</protein>
<dbReference type="Pfam" id="PF02954">
    <property type="entry name" value="HTH_8"/>
    <property type="match status" value="1"/>
</dbReference>
<dbReference type="Pfam" id="PF25601">
    <property type="entry name" value="AAA_lid_14"/>
    <property type="match status" value="1"/>
</dbReference>
<keyword evidence="3" id="KW-0805">Transcription regulation</keyword>
<feature type="domain" description="PAS" evidence="7">
    <location>
        <begin position="127"/>
        <end position="172"/>
    </location>
</feature>
<feature type="domain" description="CBS" evidence="8">
    <location>
        <begin position="7"/>
        <end position="64"/>
    </location>
</feature>
<dbReference type="Gene3D" id="3.10.580.10">
    <property type="entry name" value="CBS-domain"/>
    <property type="match status" value="1"/>
</dbReference>
<dbReference type="CDD" id="cd00130">
    <property type="entry name" value="PAS"/>
    <property type="match status" value="2"/>
</dbReference>
<dbReference type="GO" id="GO:0043565">
    <property type="term" value="F:sequence-specific DNA binding"/>
    <property type="evidence" value="ECO:0007669"/>
    <property type="project" value="InterPro"/>
</dbReference>
<dbReference type="Proteomes" id="UP000095209">
    <property type="component" value="Unassembled WGS sequence"/>
</dbReference>
<evidence type="ECO:0000259" key="7">
    <source>
        <dbReference type="PROSITE" id="PS50112"/>
    </source>
</evidence>
<dbReference type="RefSeq" id="WP_069718110.1">
    <property type="nucleotide sequence ID" value="NZ_MJEH01000044.1"/>
</dbReference>
<evidence type="ECO:0000256" key="1">
    <source>
        <dbReference type="ARBA" id="ARBA00022741"/>
    </source>
</evidence>
<evidence type="ECO:0000256" key="4">
    <source>
        <dbReference type="ARBA" id="ARBA00023163"/>
    </source>
</evidence>
<dbReference type="SMART" id="SM00382">
    <property type="entry name" value="AAA"/>
    <property type="match status" value="1"/>
</dbReference>
<dbReference type="PRINTS" id="PR01590">
    <property type="entry name" value="HTHFIS"/>
</dbReference>
<dbReference type="Gene3D" id="1.10.8.60">
    <property type="match status" value="1"/>
</dbReference>
<dbReference type="PROSITE" id="PS00675">
    <property type="entry name" value="SIGMA54_INTERACT_1"/>
    <property type="match status" value="1"/>
</dbReference>
<feature type="domain" description="PAS" evidence="7">
    <location>
        <begin position="246"/>
        <end position="300"/>
    </location>
</feature>
<keyword evidence="5" id="KW-0129">CBS domain</keyword>
<dbReference type="CDD" id="cd00009">
    <property type="entry name" value="AAA"/>
    <property type="match status" value="1"/>
</dbReference>
<dbReference type="SMART" id="SM00116">
    <property type="entry name" value="CBS"/>
    <property type="match status" value="2"/>
</dbReference>
<keyword evidence="2" id="KW-0067">ATP-binding</keyword>
<dbReference type="InterPro" id="IPR058031">
    <property type="entry name" value="AAA_lid_NorR"/>
</dbReference>
<keyword evidence="4" id="KW-0804">Transcription</keyword>
<dbReference type="SUPFAM" id="SSF55785">
    <property type="entry name" value="PYP-like sensor domain (PAS domain)"/>
    <property type="match status" value="2"/>
</dbReference>
<dbReference type="GO" id="GO:0005524">
    <property type="term" value="F:ATP binding"/>
    <property type="evidence" value="ECO:0007669"/>
    <property type="project" value="UniProtKB-KW"/>
</dbReference>
<accession>A0A1E5LCM2</accession>
<dbReference type="InterPro" id="IPR025943">
    <property type="entry name" value="Sigma_54_int_dom_ATP-bd_2"/>
</dbReference>
<dbReference type="InterPro" id="IPR003593">
    <property type="entry name" value="AAA+_ATPase"/>
</dbReference>
<name>A0A1E5LCM2_9BACI</name>
<dbReference type="InterPro" id="IPR000014">
    <property type="entry name" value="PAS"/>
</dbReference>
<dbReference type="Pfam" id="PF00571">
    <property type="entry name" value="CBS"/>
    <property type="match status" value="2"/>
</dbReference>
<dbReference type="PROSITE" id="PS50045">
    <property type="entry name" value="SIGMA54_INTERACT_4"/>
    <property type="match status" value="1"/>
</dbReference>
<feature type="domain" description="Sigma-54 factor interaction" evidence="6">
    <location>
        <begin position="383"/>
        <end position="612"/>
    </location>
</feature>
<dbReference type="PROSITE" id="PS51371">
    <property type="entry name" value="CBS"/>
    <property type="match status" value="2"/>
</dbReference>
<keyword evidence="10" id="KW-1185">Reference proteome</keyword>
<dbReference type="Pfam" id="PF00158">
    <property type="entry name" value="Sigma54_activat"/>
    <property type="match status" value="1"/>
</dbReference>
<gene>
    <name evidence="9" type="ORF">BFG57_03550</name>
</gene>
<evidence type="ECO:0000313" key="9">
    <source>
        <dbReference type="EMBL" id="OEH91825.1"/>
    </source>
</evidence>
<proteinExistence type="predicted"/>
<evidence type="ECO:0000259" key="8">
    <source>
        <dbReference type="PROSITE" id="PS51371"/>
    </source>
</evidence>
<dbReference type="InterPro" id="IPR000644">
    <property type="entry name" value="CBS_dom"/>
</dbReference>
<dbReference type="EMBL" id="MJEH01000044">
    <property type="protein sequence ID" value="OEH91825.1"/>
    <property type="molecule type" value="Genomic_DNA"/>
</dbReference>
<evidence type="ECO:0000259" key="6">
    <source>
        <dbReference type="PROSITE" id="PS50045"/>
    </source>
</evidence>
<reference evidence="9 10" key="1">
    <citation type="submission" date="2016-08" db="EMBL/GenBank/DDBJ databases">
        <title>Genome of Bacillus solimangrovi GH2-4.</title>
        <authorList>
            <person name="Lim S."/>
            <person name="Kim B.-C."/>
        </authorList>
    </citation>
    <scope>NUCLEOTIDE SEQUENCE [LARGE SCALE GENOMIC DNA]</scope>
    <source>
        <strain evidence="9 10">GH2-4</strain>
    </source>
</reference>